<keyword evidence="1" id="KW-0732">Signal</keyword>
<dbReference type="Pfam" id="PF17957">
    <property type="entry name" value="Big_7"/>
    <property type="match status" value="1"/>
</dbReference>
<sequence>MITLPIGGRPAQRRRSLALAATVALVGAAVGLAPAGPATASTGPPGTGCVLVEYESVSWQDAPDAGGVYTTITITNTCGDPIDGWTLGLTLAPGHTLQQGWNAHWESVGEELTATDLQWNRVLQPDTGITIGFVGTWLHAPQDPVACLINGEPCGGGEAAAEVTLTSPTDGQSIPGPCPVTFTAEPVAGSGELDQVDFYLNQEWVGSVETAPYRMLVPSSHPAVDHVGPNTAAAKAVGPGGGTASAPATFQLAAIPPALMVVACTPNYSLAPGEQAVVSFQAACAGTPAMTFEAGGEAKVTVSPPTAPAGDSYHEVTVTVAADSPPGSASVTAIPDEFGCMSGSTMVHVS</sequence>
<dbReference type="SMART" id="SM00637">
    <property type="entry name" value="CBD_II"/>
    <property type="match status" value="1"/>
</dbReference>
<dbReference type="Pfam" id="PF00553">
    <property type="entry name" value="CBM_2"/>
    <property type="match status" value="1"/>
</dbReference>
<dbReference type="InterPro" id="IPR013783">
    <property type="entry name" value="Ig-like_fold"/>
</dbReference>
<dbReference type="Gene3D" id="2.60.40.290">
    <property type="match status" value="1"/>
</dbReference>
<organism evidence="3 4">
    <name type="scientific">Natronosporangium hydrolyticum</name>
    <dbReference type="NCBI Taxonomy" id="2811111"/>
    <lineage>
        <taxon>Bacteria</taxon>
        <taxon>Bacillati</taxon>
        <taxon>Actinomycetota</taxon>
        <taxon>Actinomycetes</taxon>
        <taxon>Micromonosporales</taxon>
        <taxon>Micromonosporaceae</taxon>
        <taxon>Natronosporangium</taxon>
    </lineage>
</organism>
<name>A0A895YHJ8_9ACTN</name>
<proteinExistence type="predicted"/>
<dbReference type="GO" id="GO:0005975">
    <property type="term" value="P:carbohydrate metabolic process"/>
    <property type="evidence" value="ECO:0007669"/>
    <property type="project" value="InterPro"/>
</dbReference>
<dbReference type="KEGG" id="nhy:JQS43_16365"/>
<reference evidence="3" key="1">
    <citation type="submission" date="2021-02" db="EMBL/GenBank/DDBJ databases">
        <title>Natrosporangium hydrolyticum gen. nov., sp. nov, a haloalkaliphilic actinobacterium from a soda solonchak soil.</title>
        <authorList>
            <person name="Sorokin D.Y."/>
            <person name="Khijniak T.V."/>
            <person name="Zakharycheva A.P."/>
            <person name="Boueva O.V."/>
            <person name="Ariskina E.V."/>
            <person name="Hahnke R.L."/>
            <person name="Bunk B."/>
            <person name="Sproer C."/>
            <person name="Schumann P."/>
            <person name="Evtushenko L.I."/>
            <person name="Kublanov I.V."/>
        </authorList>
    </citation>
    <scope>NUCLEOTIDE SEQUENCE</scope>
    <source>
        <strain evidence="3">DSM 106523</strain>
    </source>
</reference>
<dbReference type="GO" id="GO:0030247">
    <property type="term" value="F:polysaccharide binding"/>
    <property type="evidence" value="ECO:0007669"/>
    <property type="project" value="UniProtKB-UniRule"/>
</dbReference>
<dbReference type="AlphaFoldDB" id="A0A895YHJ8"/>
<dbReference type="PROSITE" id="PS51173">
    <property type="entry name" value="CBM2"/>
    <property type="match status" value="1"/>
</dbReference>
<accession>A0A895YHJ8</accession>
<dbReference type="InterPro" id="IPR008965">
    <property type="entry name" value="CBM2/CBM3_carb-bd_dom_sf"/>
</dbReference>
<gene>
    <name evidence="3" type="ORF">JQS43_16365</name>
</gene>
<evidence type="ECO:0000259" key="2">
    <source>
        <dbReference type="PROSITE" id="PS51173"/>
    </source>
</evidence>
<dbReference type="EMBL" id="CP070499">
    <property type="protein sequence ID" value="QSB13198.1"/>
    <property type="molecule type" value="Genomic_DNA"/>
</dbReference>
<evidence type="ECO:0000313" key="4">
    <source>
        <dbReference type="Proteomes" id="UP000662857"/>
    </source>
</evidence>
<protein>
    <submittedName>
        <fullName evidence="3">Cellulose binding domain-containing protein</fullName>
    </submittedName>
</protein>
<dbReference type="SUPFAM" id="SSF49384">
    <property type="entry name" value="Carbohydrate-binding domain"/>
    <property type="match status" value="1"/>
</dbReference>
<dbReference type="Gene3D" id="2.60.40.10">
    <property type="entry name" value="Immunoglobulins"/>
    <property type="match status" value="1"/>
</dbReference>
<dbReference type="RefSeq" id="WP_239675275.1">
    <property type="nucleotide sequence ID" value="NZ_CP070499.1"/>
</dbReference>
<dbReference type="InterPro" id="IPR012291">
    <property type="entry name" value="CBM2_carb-bd_dom_sf"/>
</dbReference>
<keyword evidence="4" id="KW-1185">Reference proteome</keyword>
<dbReference type="Proteomes" id="UP000662857">
    <property type="component" value="Chromosome"/>
</dbReference>
<dbReference type="InterPro" id="IPR001919">
    <property type="entry name" value="CBD2"/>
</dbReference>
<evidence type="ECO:0000256" key="1">
    <source>
        <dbReference type="SAM" id="SignalP"/>
    </source>
</evidence>
<feature type="domain" description="CBM2" evidence="2">
    <location>
        <begin position="42"/>
        <end position="157"/>
    </location>
</feature>
<feature type="signal peptide" evidence="1">
    <location>
        <begin position="1"/>
        <end position="40"/>
    </location>
</feature>
<evidence type="ECO:0000313" key="3">
    <source>
        <dbReference type="EMBL" id="QSB13198.1"/>
    </source>
</evidence>
<dbReference type="GO" id="GO:0004553">
    <property type="term" value="F:hydrolase activity, hydrolyzing O-glycosyl compounds"/>
    <property type="evidence" value="ECO:0007669"/>
    <property type="project" value="InterPro"/>
</dbReference>
<feature type="chain" id="PRO_5034248929" evidence="1">
    <location>
        <begin position="41"/>
        <end position="350"/>
    </location>
</feature>